<keyword evidence="1" id="KW-0812">Transmembrane</keyword>
<feature type="transmembrane region" description="Helical" evidence="1">
    <location>
        <begin position="208"/>
        <end position="226"/>
    </location>
</feature>
<evidence type="ECO:0008006" key="4">
    <source>
        <dbReference type="Google" id="ProtNLM"/>
    </source>
</evidence>
<name>A0A9P4R5U4_9PLEO</name>
<keyword evidence="3" id="KW-1185">Reference proteome</keyword>
<sequence length="405" mass="45686">MSFLLGCFGWRPSRMPRAEEKTTLVWLLTLKILMIIPVAIAAFSAKNTYTSIRKHEELQQSPPYDKHVLLSQLLVYIGTMSLFPWLFISCALVLVWKGPWLFLYGVVDLGLLVTICIGLSMEGNYLPSSVKSCSTSKVTTWQVVDNHPSFFVQAASYDPNPNPQQKCKTFVTTWSLGVVVAFFQAVLAYIGIFFDEREHSLLNPFRPLFYFVLALIGGPFLFHAHITPRLRFSISYALKSLRHLFGQHPLIFPRPAPYTPNHDKPIHTQNPRLHAILTIEHVALNVVSHMHYEDVIALSLACRSVREAVFPSRDLAFRVPKLRARCCVPVTKAPCAYCKKEICSECHVLVSAKGVPGARHVEKCLPYCRTCYFRDFSKRGRRGAGAARACRCARDEGGVQEERGG</sequence>
<evidence type="ECO:0000313" key="2">
    <source>
        <dbReference type="EMBL" id="KAF2738650.1"/>
    </source>
</evidence>
<feature type="transmembrane region" description="Helical" evidence="1">
    <location>
        <begin position="24"/>
        <end position="45"/>
    </location>
</feature>
<organism evidence="2 3">
    <name type="scientific">Polyplosphaeria fusca</name>
    <dbReference type="NCBI Taxonomy" id="682080"/>
    <lineage>
        <taxon>Eukaryota</taxon>
        <taxon>Fungi</taxon>
        <taxon>Dikarya</taxon>
        <taxon>Ascomycota</taxon>
        <taxon>Pezizomycotina</taxon>
        <taxon>Dothideomycetes</taxon>
        <taxon>Pleosporomycetidae</taxon>
        <taxon>Pleosporales</taxon>
        <taxon>Tetraplosphaeriaceae</taxon>
        <taxon>Polyplosphaeria</taxon>
    </lineage>
</organism>
<comment type="caution">
    <text evidence="2">The sequence shown here is derived from an EMBL/GenBank/DDBJ whole genome shotgun (WGS) entry which is preliminary data.</text>
</comment>
<dbReference type="Proteomes" id="UP000799444">
    <property type="component" value="Unassembled WGS sequence"/>
</dbReference>
<evidence type="ECO:0000313" key="3">
    <source>
        <dbReference type="Proteomes" id="UP000799444"/>
    </source>
</evidence>
<dbReference type="AlphaFoldDB" id="A0A9P4R5U4"/>
<keyword evidence="1" id="KW-0472">Membrane</keyword>
<reference evidence="2" key="1">
    <citation type="journal article" date="2020" name="Stud. Mycol.">
        <title>101 Dothideomycetes genomes: a test case for predicting lifestyles and emergence of pathogens.</title>
        <authorList>
            <person name="Haridas S."/>
            <person name="Albert R."/>
            <person name="Binder M."/>
            <person name="Bloem J."/>
            <person name="Labutti K."/>
            <person name="Salamov A."/>
            <person name="Andreopoulos B."/>
            <person name="Baker S."/>
            <person name="Barry K."/>
            <person name="Bills G."/>
            <person name="Bluhm B."/>
            <person name="Cannon C."/>
            <person name="Castanera R."/>
            <person name="Culley D."/>
            <person name="Daum C."/>
            <person name="Ezra D."/>
            <person name="Gonzalez J."/>
            <person name="Henrissat B."/>
            <person name="Kuo A."/>
            <person name="Liang C."/>
            <person name="Lipzen A."/>
            <person name="Lutzoni F."/>
            <person name="Magnuson J."/>
            <person name="Mondo S."/>
            <person name="Nolan M."/>
            <person name="Ohm R."/>
            <person name="Pangilinan J."/>
            <person name="Park H.-J."/>
            <person name="Ramirez L."/>
            <person name="Alfaro M."/>
            <person name="Sun H."/>
            <person name="Tritt A."/>
            <person name="Yoshinaga Y."/>
            <person name="Zwiers L.-H."/>
            <person name="Turgeon B."/>
            <person name="Goodwin S."/>
            <person name="Spatafora J."/>
            <person name="Crous P."/>
            <person name="Grigoriev I."/>
        </authorList>
    </citation>
    <scope>NUCLEOTIDE SEQUENCE</scope>
    <source>
        <strain evidence="2">CBS 125425</strain>
    </source>
</reference>
<gene>
    <name evidence="2" type="ORF">EJ04DRAFT_41942</name>
</gene>
<dbReference type="OrthoDB" id="4191440at2759"/>
<feature type="transmembrane region" description="Helical" evidence="1">
    <location>
        <begin position="73"/>
        <end position="96"/>
    </location>
</feature>
<proteinExistence type="predicted"/>
<accession>A0A9P4R5U4</accession>
<keyword evidence="1" id="KW-1133">Transmembrane helix</keyword>
<feature type="transmembrane region" description="Helical" evidence="1">
    <location>
        <begin position="102"/>
        <end position="121"/>
    </location>
</feature>
<dbReference type="EMBL" id="ML996108">
    <property type="protein sequence ID" value="KAF2738650.1"/>
    <property type="molecule type" value="Genomic_DNA"/>
</dbReference>
<evidence type="ECO:0000256" key="1">
    <source>
        <dbReference type="SAM" id="Phobius"/>
    </source>
</evidence>
<feature type="transmembrane region" description="Helical" evidence="1">
    <location>
        <begin position="174"/>
        <end position="193"/>
    </location>
</feature>
<protein>
    <recommendedName>
        <fullName evidence="4">F-box domain-containing protein</fullName>
    </recommendedName>
</protein>